<dbReference type="PANTHER" id="PTHR30383:SF5">
    <property type="entry name" value="SGNH HYDROLASE-TYPE ESTERASE DOMAIN-CONTAINING PROTEIN"/>
    <property type="match status" value="1"/>
</dbReference>
<dbReference type="CDD" id="cd04501">
    <property type="entry name" value="SGNH_hydrolase_like_4"/>
    <property type="match status" value="1"/>
</dbReference>
<keyword evidence="3" id="KW-0378">Hydrolase</keyword>
<dbReference type="InterPro" id="IPR051532">
    <property type="entry name" value="Ester_Hydrolysis_Enzymes"/>
</dbReference>
<dbReference type="InterPro" id="IPR036514">
    <property type="entry name" value="SGNH_hydro_sf"/>
</dbReference>
<evidence type="ECO:0000313" key="3">
    <source>
        <dbReference type="EMBL" id="WZN45616.1"/>
    </source>
</evidence>
<dbReference type="InterPro" id="IPR013830">
    <property type="entry name" value="SGNH_hydro"/>
</dbReference>
<keyword evidence="1" id="KW-0732">Signal</keyword>
<dbReference type="SUPFAM" id="SSF52266">
    <property type="entry name" value="SGNH hydrolase"/>
    <property type="match status" value="1"/>
</dbReference>
<accession>A0ABZ2Z012</accession>
<sequence length="210" mass="22923">MMHRFTWAVLCCLMLGCAVAKHKKEARKKPVVFMGDSITQGWQALMPEFFAGKPYVNKGIGGQTTRQMLARFQADVMDLHPHAVVILGGTNDIAGLGGDMPVDSIFRNIVAMAGMASAKGIKVVLCSVIPAYEYACCKTVKPVPLIAALNEKISRYCREEGISFVDYFPVLADEKRGLAPVLTGDGVHPNRAGYEKMRPLLEKAIASSYQ</sequence>
<dbReference type="PROSITE" id="PS51257">
    <property type="entry name" value="PROKAR_LIPOPROTEIN"/>
    <property type="match status" value="1"/>
</dbReference>
<feature type="signal peptide" evidence="1">
    <location>
        <begin position="1"/>
        <end position="20"/>
    </location>
</feature>
<gene>
    <name evidence="3" type="ORF">WJU22_22205</name>
</gene>
<evidence type="ECO:0000256" key="1">
    <source>
        <dbReference type="SAM" id="SignalP"/>
    </source>
</evidence>
<dbReference type="EMBL" id="CP150096">
    <property type="protein sequence ID" value="WZN45616.1"/>
    <property type="molecule type" value="Genomic_DNA"/>
</dbReference>
<dbReference type="Gene3D" id="3.40.50.1110">
    <property type="entry name" value="SGNH hydrolase"/>
    <property type="match status" value="1"/>
</dbReference>
<proteinExistence type="predicted"/>
<dbReference type="PANTHER" id="PTHR30383">
    <property type="entry name" value="THIOESTERASE 1/PROTEASE 1/LYSOPHOSPHOLIPASE L1"/>
    <property type="match status" value="1"/>
</dbReference>
<keyword evidence="4" id="KW-1185">Reference proteome</keyword>
<organism evidence="3 4">
    <name type="scientific">Chitinophaga caseinilytica</name>
    <dbReference type="NCBI Taxonomy" id="2267521"/>
    <lineage>
        <taxon>Bacteria</taxon>
        <taxon>Pseudomonadati</taxon>
        <taxon>Bacteroidota</taxon>
        <taxon>Chitinophagia</taxon>
        <taxon>Chitinophagales</taxon>
        <taxon>Chitinophagaceae</taxon>
        <taxon>Chitinophaga</taxon>
    </lineage>
</organism>
<dbReference type="Proteomes" id="UP001449657">
    <property type="component" value="Chromosome"/>
</dbReference>
<dbReference type="GO" id="GO:0016787">
    <property type="term" value="F:hydrolase activity"/>
    <property type="evidence" value="ECO:0007669"/>
    <property type="project" value="UniProtKB-KW"/>
</dbReference>
<feature type="chain" id="PRO_5046331899" evidence="1">
    <location>
        <begin position="21"/>
        <end position="210"/>
    </location>
</feature>
<dbReference type="RefSeq" id="WP_341840368.1">
    <property type="nucleotide sequence ID" value="NZ_CP149792.1"/>
</dbReference>
<reference evidence="3 4" key="1">
    <citation type="submission" date="2024-03" db="EMBL/GenBank/DDBJ databases">
        <title>Chitinophaga caseinilytica sp. nov., a casein hydrolysing bacterium isolated from forest soil.</title>
        <authorList>
            <person name="Lee D.S."/>
            <person name="Han D.M."/>
            <person name="Baek J.H."/>
            <person name="Choi D.G."/>
            <person name="Jeon J.H."/>
            <person name="Jeon C.O."/>
        </authorList>
    </citation>
    <scope>NUCLEOTIDE SEQUENCE [LARGE SCALE GENOMIC DNA]</scope>
    <source>
        <strain evidence="3 4">KACC 19118</strain>
    </source>
</reference>
<evidence type="ECO:0000313" key="4">
    <source>
        <dbReference type="Proteomes" id="UP001449657"/>
    </source>
</evidence>
<feature type="domain" description="SGNH hydrolase-type esterase" evidence="2">
    <location>
        <begin position="33"/>
        <end position="195"/>
    </location>
</feature>
<dbReference type="Pfam" id="PF13472">
    <property type="entry name" value="Lipase_GDSL_2"/>
    <property type="match status" value="1"/>
</dbReference>
<evidence type="ECO:0000259" key="2">
    <source>
        <dbReference type="Pfam" id="PF13472"/>
    </source>
</evidence>
<protein>
    <submittedName>
        <fullName evidence="3">SGNH/GDSL hydrolase family protein</fullName>
    </submittedName>
</protein>
<name>A0ABZ2Z012_9BACT</name>